<name>A0A1W9KZD6_9BURK</name>
<proteinExistence type="predicted"/>
<evidence type="ECO:0000313" key="3">
    <source>
        <dbReference type="Proteomes" id="UP000192505"/>
    </source>
</evidence>
<gene>
    <name evidence="2" type="ORF">BWK72_02170</name>
</gene>
<evidence type="ECO:0008006" key="4">
    <source>
        <dbReference type="Google" id="ProtNLM"/>
    </source>
</evidence>
<dbReference type="Proteomes" id="UP000192505">
    <property type="component" value="Unassembled WGS sequence"/>
</dbReference>
<organism evidence="2 3">
    <name type="scientific">Rhodoferax ferrireducens</name>
    <dbReference type="NCBI Taxonomy" id="192843"/>
    <lineage>
        <taxon>Bacteria</taxon>
        <taxon>Pseudomonadati</taxon>
        <taxon>Pseudomonadota</taxon>
        <taxon>Betaproteobacteria</taxon>
        <taxon>Burkholderiales</taxon>
        <taxon>Comamonadaceae</taxon>
        <taxon>Rhodoferax</taxon>
    </lineage>
</organism>
<dbReference type="AlphaFoldDB" id="A0A1W9KZD6"/>
<keyword evidence="1" id="KW-0472">Membrane</keyword>
<keyword evidence="1" id="KW-1133">Transmembrane helix</keyword>
<sequence length="162" mass="17461">MKPASPELWVTESSPQRQSAVSWVLLVVGLVLVVVFRGFHGPGLSNSMAGFLLGVLLISIAAASLLSGGKQIITVDPQRRQIVVSGQNRFSGGKKVILFKDVARVRVGRFGKASNGTESFHVSVILKQGGTVPLFFGFYEGQFDRAVAQARCDRLAAYLQLD</sequence>
<feature type="transmembrane region" description="Helical" evidence="1">
    <location>
        <begin position="20"/>
        <end position="39"/>
    </location>
</feature>
<protein>
    <recommendedName>
        <fullName evidence="4">DUF304 domain-containing protein</fullName>
    </recommendedName>
</protein>
<reference evidence="2 3" key="1">
    <citation type="submission" date="2017-01" db="EMBL/GenBank/DDBJ databases">
        <title>Novel large sulfur bacteria in the metagenomes of groundwater-fed chemosynthetic microbial mats in the Lake Huron basin.</title>
        <authorList>
            <person name="Sharrar A.M."/>
            <person name="Flood B.E."/>
            <person name="Bailey J.V."/>
            <person name="Jones D.S."/>
            <person name="Biddanda B."/>
            <person name="Ruberg S.A."/>
            <person name="Marcus D.N."/>
            <person name="Dick G.J."/>
        </authorList>
    </citation>
    <scope>NUCLEOTIDE SEQUENCE [LARGE SCALE GENOMIC DNA]</scope>
    <source>
        <strain evidence="2">A7</strain>
    </source>
</reference>
<accession>A0A1W9KZD6</accession>
<keyword evidence="1" id="KW-0812">Transmembrane</keyword>
<feature type="transmembrane region" description="Helical" evidence="1">
    <location>
        <begin position="51"/>
        <end position="69"/>
    </location>
</feature>
<evidence type="ECO:0000256" key="1">
    <source>
        <dbReference type="SAM" id="Phobius"/>
    </source>
</evidence>
<dbReference type="EMBL" id="MTEI01000001">
    <property type="protein sequence ID" value="OQW90050.1"/>
    <property type="molecule type" value="Genomic_DNA"/>
</dbReference>
<comment type="caution">
    <text evidence="2">The sequence shown here is derived from an EMBL/GenBank/DDBJ whole genome shotgun (WGS) entry which is preliminary data.</text>
</comment>
<evidence type="ECO:0000313" key="2">
    <source>
        <dbReference type="EMBL" id="OQW90050.1"/>
    </source>
</evidence>